<dbReference type="InterPro" id="IPR002657">
    <property type="entry name" value="BilAc:Na_symport/Acr3"/>
</dbReference>
<dbReference type="Pfam" id="PF01758">
    <property type="entry name" value="SBF"/>
    <property type="match status" value="1"/>
</dbReference>
<evidence type="ECO:0000256" key="3">
    <source>
        <dbReference type="ARBA" id="ARBA00022692"/>
    </source>
</evidence>
<dbReference type="InterPro" id="IPR038770">
    <property type="entry name" value="Na+/solute_symporter_sf"/>
</dbReference>
<feature type="transmembrane region" description="Helical" evidence="7">
    <location>
        <begin position="233"/>
        <end position="252"/>
    </location>
</feature>
<dbReference type="InterPro" id="IPR004710">
    <property type="entry name" value="Bilac:Na_transpt"/>
</dbReference>
<dbReference type="HOGENOM" id="CLU_034788_7_1_1"/>
<evidence type="ECO:0000256" key="2">
    <source>
        <dbReference type="ARBA" id="ARBA00006528"/>
    </source>
</evidence>
<dbReference type="EnsemblMetazoa" id="MESCA004738-RA">
    <property type="protein sequence ID" value="MESCA004738-PA"/>
    <property type="gene ID" value="MESCA004738"/>
</dbReference>
<dbReference type="AlphaFoldDB" id="T1GMG4"/>
<keyword evidence="4" id="KW-0769">Symport</keyword>
<feature type="transmembrane region" description="Helical" evidence="7">
    <location>
        <begin position="12"/>
        <end position="34"/>
    </location>
</feature>
<organism evidence="8 9">
    <name type="scientific">Megaselia scalaris</name>
    <name type="common">Humpbacked fly</name>
    <name type="synonym">Phora scalaris</name>
    <dbReference type="NCBI Taxonomy" id="36166"/>
    <lineage>
        <taxon>Eukaryota</taxon>
        <taxon>Metazoa</taxon>
        <taxon>Ecdysozoa</taxon>
        <taxon>Arthropoda</taxon>
        <taxon>Hexapoda</taxon>
        <taxon>Insecta</taxon>
        <taxon>Pterygota</taxon>
        <taxon>Neoptera</taxon>
        <taxon>Endopterygota</taxon>
        <taxon>Diptera</taxon>
        <taxon>Brachycera</taxon>
        <taxon>Muscomorpha</taxon>
        <taxon>Platypezoidea</taxon>
        <taxon>Phoridae</taxon>
        <taxon>Megaseliini</taxon>
        <taxon>Megaselia</taxon>
    </lineage>
</organism>
<dbReference type="EMBL" id="CAQQ02172838">
    <property type="status" value="NOT_ANNOTATED_CDS"/>
    <property type="molecule type" value="Genomic_DNA"/>
</dbReference>
<keyword evidence="6 7" id="KW-0472">Membrane</keyword>
<proteinExistence type="inferred from homology"/>
<dbReference type="PANTHER" id="PTHR10361:SF28">
    <property type="entry name" value="P3 PROTEIN-RELATED"/>
    <property type="match status" value="1"/>
</dbReference>
<evidence type="ECO:0000256" key="6">
    <source>
        <dbReference type="ARBA" id="ARBA00023136"/>
    </source>
</evidence>
<dbReference type="GO" id="GO:0016020">
    <property type="term" value="C:membrane"/>
    <property type="evidence" value="ECO:0007669"/>
    <property type="project" value="UniProtKB-SubCell"/>
</dbReference>
<comment type="similarity">
    <text evidence="2">Belongs to the bile acid:sodium symporter (BASS) (TC 2.A.28) family.</text>
</comment>
<dbReference type="STRING" id="36166.T1GMG4"/>
<evidence type="ECO:0000256" key="7">
    <source>
        <dbReference type="SAM" id="Phobius"/>
    </source>
</evidence>
<accession>T1GMG4</accession>
<evidence type="ECO:0000313" key="8">
    <source>
        <dbReference type="EnsemblMetazoa" id="MESCA004738-PA"/>
    </source>
</evidence>
<keyword evidence="4" id="KW-0813">Transport</keyword>
<reference evidence="8" key="2">
    <citation type="submission" date="2015-06" db="UniProtKB">
        <authorList>
            <consortium name="EnsemblMetazoa"/>
        </authorList>
    </citation>
    <scope>IDENTIFICATION</scope>
</reference>
<evidence type="ECO:0000256" key="4">
    <source>
        <dbReference type="ARBA" id="ARBA00022847"/>
    </source>
</evidence>
<protein>
    <submittedName>
        <fullName evidence="8">Uncharacterized protein</fullName>
    </submittedName>
</protein>
<name>T1GMG4_MEGSC</name>
<dbReference type="Gene3D" id="1.20.1530.20">
    <property type="match status" value="1"/>
</dbReference>
<feature type="transmembrane region" description="Helical" evidence="7">
    <location>
        <begin position="169"/>
        <end position="189"/>
    </location>
</feature>
<feature type="transmembrane region" description="Helical" evidence="7">
    <location>
        <begin position="109"/>
        <end position="131"/>
    </location>
</feature>
<keyword evidence="5 7" id="KW-1133">Transmembrane helix</keyword>
<sequence>MRGILSRPIGPAIGFIGQFLVMPLVSFGLGFAVFSASPELHLGLFFTGVSPGGGASNMWSVILGGNIDLAIIMTTVSNLASFAMMPFWIFTLGKVIFDRANLGVPYSRIASFAVALLVPLGIGILIQYYLPRVKRILVRLLKPISMLLILFIIIFAIVTNLYLFELFSWQIIVAGLGLPWIGYIISWIAAKLLKQSPSDALTIAIETGIQNTGISIALLKFCLEQPAADLTTVIPVSVAIFTPIPLLVLYIFQKCKRDGTNGERRKILATEAKENGSD</sequence>
<evidence type="ECO:0000256" key="5">
    <source>
        <dbReference type="ARBA" id="ARBA00022989"/>
    </source>
</evidence>
<reference evidence="9" key="1">
    <citation type="submission" date="2013-02" db="EMBL/GenBank/DDBJ databases">
        <authorList>
            <person name="Hughes D."/>
        </authorList>
    </citation>
    <scope>NUCLEOTIDE SEQUENCE</scope>
    <source>
        <strain>Durham</strain>
        <strain evidence="9">NC isolate 2 -- Noor lab</strain>
    </source>
</reference>
<dbReference type="PANTHER" id="PTHR10361">
    <property type="entry name" value="SODIUM-BILE ACID COTRANSPORTER"/>
    <property type="match status" value="1"/>
</dbReference>
<feature type="transmembrane region" description="Helical" evidence="7">
    <location>
        <begin position="143"/>
        <end position="163"/>
    </location>
</feature>
<keyword evidence="3 7" id="KW-0812">Transmembrane</keyword>
<keyword evidence="9" id="KW-1185">Reference proteome</keyword>
<dbReference type="OMA" id="VCQSIFG"/>
<dbReference type="GO" id="GO:0015293">
    <property type="term" value="F:symporter activity"/>
    <property type="evidence" value="ECO:0007669"/>
    <property type="project" value="UniProtKB-KW"/>
</dbReference>
<evidence type="ECO:0000256" key="1">
    <source>
        <dbReference type="ARBA" id="ARBA00004141"/>
    </source>
</evidence>
<dbReference type="Proteomes" id="UP000015102">
    <property type="component" value="Unassembled WGS sequence"/>
</dbReference>
<feature type="transmembrane region" description="Helical" evidence="7">
    <location>
        <begin position="69"/>
        <end position="89"/>
    </location>
</feature>
<evidence type="ECO:0000313" key="9">
    <source>
        <dbReference type="Proteomes" id="UP000015102"/>
    </source>
</evidence>
<comment type="subcellular location">
    <subcellularLocation>
        <location evidence="1">Membrane</location>
        <topology evidence="1">Multi-pass membrane protein</topology>
    </subcellularLocation>
</comment>